<dbReference type="SMART" id="SM00241">
    <property type="entry name" value="ZP"/>
    <property type="match status" value="1"/>
</dbReference>
<evidence type="ECO:0007829" key="8">
    <source>
        <dbReference type="PeptideAtlas" id="A0A8M1PLH2"/>
    </source>
</evidence>
<reference evidence="6" key="1">
    <citation type="journal article" date="2004" name="Comp. Funct. Genomics">
        <title>Comparative analysis of the testis and ovary transcriptomes in zebrafish by combining experimental and computational tools.</title>
        <authorList>
            <person name="Li Y."/>
            <person name="Chia J.M."/>
            <person name="Bartfai R."/>
            <person name="Christoffels A."/>
            <person name="Yue G.H."/>
            <person name="Ding K."/>
            <person name="Ho M.Y."/>
            <person name="Hill J.A."/>
            <person name="Stupka E."/>
            <person name="Orban L."/>
        </authorList>
    </citation>
    <scope>NUCLEOTIDE SEQUENCE</scope>
    <source>
        <strain evidence="6">Tuebingen</strain>
    </source>
</reference>
<dbReference type="InterPro" id="IPR001507">
    <property type="entry name" value="ZP_dom"/>
</dbReference>
<keyword evidence="3 6" id="KW-0732">Signal</keyword>
<reference evidence="6" key="9">
    <citation type="submission" date="2025-08" db="UniProtKB">
        <authorList>
            <consortium name="RefSeq"/>
        </authorList>
    </citation>
    <scope>IDENTIFICATION</scope>
    <source>
        <strain evidence="6">Tuebingen</strain>
    </source>
</reference>
<dbReference type="AGR" id="ZFIN:ZDB-GENE-030131-5968"/>
<reference evidence="6" key="4">
    <citation type="journal article" date="2016" name="BMC Genomics">
        <title>Gene evolution and gene expression after whole genome duplication in fish: the PhyloFish database.</title>
        <authorList>
            <person name="Pasquier J."/>
            <person name="Cabau C."/>
            <person name="Nguyen T."/>
            <person name="Jouanno E."/>
            <person name="Severac D."/>
            <person name="Braasch I."/>
            <person name="Journot L."/>
            <person name="Pontarotti P."/>
            <person name="Klopp C."/>
            <person name="Postlethwait J.H."/>
            <person name="Guiguen Y."/>
            <person name="Bobe J."/>
        </authorList>
    </citation>
    <scope>NUCLEOTIDE SEQUENCE</scope>
    <source>
        <strain evidence="6">Tuebingen</strain>
    </source>
</reference>
<dbReference type="InterPro" id="IPR042235">
    <property type="entry name" value="ZP-C_dom"/>
</dbReference>
<dbReference type="InterPro" id="IPR055356">
    <property type="entry name" value="ZP-N"/>
</dbReference>
<keyword evidence="8" id="KW-1267">Proteomics identification</keyword>
<organism evidence="5 6">
    <name type="scientific">Danio rerio</name>
    <name type="common">Zebrafish</name>
    <name type="synonym">Brachydanio rerio</name>
    <dbReference type="NCBI Taxonomy" id="7955"/>
    <lineage>
        <taxon>Eukaryota</taxon>
        <taxon>Metazoa</taxon>
        <taxon>Chordata</taxon>
        <taxon>Craniata</taxon>
        <taxon>Vertebrata</taxon>
        <taxon>Euteleostomi</taxon>
        <taxon>Actinopterygii</taxon>
        <taxon>Neopterygii</taxon>
        <taxon>Teleostei</taxon>
        <taxon>Ostariophysi</taxon>
        <taxon>Cypriniformes</taxon>
        <taxon>Danionidae</taxon>
        <taxon>Danioninae</taxon>
        <taxon>Danio</taxon>
    </lineage>
</organism>
<dbReference type="PANTHER" id="PTHR47130:SF3">
    <property type="entry name" value="ZONA PELLUCIDA PROTEIN"/>
    <property type="match status" value="1"/>
</dbReference>
<reference evidence="6" key="3">
    <citation type="journal article" date="2014" name="PLoS ONE">
        <title>Genome wide expression profiling during spinal cord regeneration identifies comprehensive cellular responses in zebrafish.</title>
        <authorList>
            <person name="Hui S.P."/>
            <person name="Sengupta D."/>
            <person name="Lee S.G."/>
            <person name="Sen T."/>
            <person name="Kundu S."/>
            <person name="Mathavan S."/>
            <person name="Ghosh S."/>
        </authorList>
    </citation>
    <scope>NUCLEOTIDE SEQUENCE</scope>
    <source>
        <strain evidence="6">Tuebingen</strain>
    </source>
</reference>
<protein>
    <submittedName>
        <fullName evidence="6">Zona pellucida protein AX 1 precursor</fullName>
    </submittedName>
</protein>
<dbReference type="PRINTS" id="PR00023">
    <property type="entry name" value="ZPELLUCIDA"/>
</dbReference>
<accession>A0A8M1PLH2</accession>
<reference evidence="6" key="8">
    <citation type="journal article" date="2020" name="Chemosphere">
        <title>Detection of biomarkers to differentiate endocrine disruption from hepatotoxicity in zebrafish (Danio rerio) using proteomics.</title>
        <authorList>
            <person name="Ayobahan S.U."/>
            <person name="Eilebrecht S."/>
            <person name="Baumann L."/>
            <person name="Teigeler M."/>
            <person name="Hollert H."/>
            <person name="Kalkhof S."/>
            <person name="Eilebrecht E."/>
            <person name="Schafers C."/>
        </authorList>
    </citation>
    <scope>NUCLEOTIDE SEQUENCE</scope>
    <source>
        <strain evidence="6">Tuebingen</strain>
    </source>
</reference>
<dbReference type="KEGG" id="dre:334036"/>
<dbReference type="Gene3D" id="2.60.40.3210">
    <property type="entry name" value="Zona pellucida, ZP-N domain"/>
    <property type="match status" value="1"/>
</dbReference>
<gene>
    <name evidence="6 7" type="primary">zpax1</name>
    <name evidence="6" type="synonym">fi27h02</name>
    <name evidence="6" type="synonym">si:dkey-23g12.6</name>
    <name evidence="6" type="synonym">si:dkeyp-50f7.2</name>
    <name evidence="6" type="synonym">wu:fi27h02</name>
    <name evidence="6" type="synonym">zgc:136486</name>
</gene>
<reference evidence="6" key="5">
    <citation type="journal article" date="2017" name="Development">
        <title>Translation repression by maternal RNA binding protein Zar1 is essential for early oogenesis in zebrafish.</title>
        <authorList>
            <person name="Miao L."/>
            <person name="Yuan Y."/>
            <person name="Cheng F."/>
            <person name="Fang J."/>
            <person name="Zhou F."/>
            <person name="Ma W."/>
            <person name="Jiang Y."/>
            <person name="Huang X."/>
            <person name="Wang Y."/>
            <person name="Shan L."/>
            <person name="Chen D."/>
            <person name="Zhang J."/>
        </authorList>
    </citation>
    <scope>NUCLEOTIDE SEQUENCE</scope>
    <source>
        <strain evidence="6">Tuebingen</strain>
    </source>
</reference>
<dbReference type="PANTHER" id="PTHR47130">
    <property type="entry name" value="SI:DKEY-19B23.11-RELATED"/>
    <property type="match status" value="1"/>
</dbReference>
<dbReference type="Pfam" id="PF23344">
    <property type="entry name" value="ZP-N"/>
    <property type="match status" value="1"/>
</dbReference>
<dbReference type="Pfam" id="PF00100">
    <property type="entry name" value="Zona_pellucida"/>
    <property type="match status" value="1"/>
</dbReference>
<dbReference type="AlphaFoldDB" id="A0A8M1PLH2"/>
<keyword evidence="1" id="KW-1015">Disulfide bond</keyword>
<feature type="chain" id="PRO_5043058657" evidence="3 6">
    <location>
        <begin position="20"/>
        <end position="927"/>
    </location>
</feature>
<sequence length="927" mass="104860" precursor="true">MSWLLGICTLWLLMVVVLSQKFVEQQVKNFDLVAAQNFNQRTGLRTECLGSYMKLTIDKSIAFGNQVEIDVVNGSQIEPLTPALAAKCGFSVDSDPWGNHRIFASILNCFAGDEDDTVMEVDMRVRVRGRNNMQSDVYPVTKSCTYDRWASREILCERNYMEVSVNRMPEEITALRRQKPKLARAFSSNQWAGTVSEAITSKYNIWRMVFFTPEQKAMVLEDALKAGHGITTTRSRLAIRTGYDMPETYVENVSGVPMKIIKVTTYFKKQWSVTMLDTVAACPIGGLSFTDEMITWSFPWKNHLLGTSDIIIHEMLMGIDGRLIDSAHMAARGFILTRNDDFIVMKLPIGGPDGYTKSGVVENLYHTRYVIEPMLELLWSEGGMDSTRYRVLFPVKTPLMPRPLQLVDLTVVEQRIFDVVLGPFLHDVELVNITFSGVVLTVMEANARGFNIQDQVFQNGSKSFRLNVPFTDTLVVRTQTDLLATTYTLPIIYGFMIVPEYVAFSYVTSVQVTFQDIVLPTVTGSCDKEQFYITISNGNLGVDYNIMLGTRDLNQELRAEYGIRDNGTHLTLAVPFLSLDVAFELMYSTSLRARVDVLVWEPVSKRSLSDFSLACNFPMTMTECFSNGSISALAVKVESVPQLVPKNLRLQDPSCRPKFSNDRFAYFSFDANSCGTTRTFYDGVMMYQNEITSGDGLQVFQQANKELASPSPDYRVTVSCFYTLNETQMISFTSQPLVRAPMVETGYGELHVVMRLALDGSYSNFYAEEDYPVTRYLRSPLFFEVMLLQSTDPRIELVLENCWATVNEGRESTPRWDLIVDGCVNLGDTRRTHFHSVTPEMAQYPTHVKHFEIKMFTFMKDSVVSQDQIFVHCDAVLCAVNQADGICQRQCPSPNPLNSRNKVRRDVANDRFQRTLLSSGKIHLSSS</sequence>
<evidence type="ECO:0000256" key="3">
    <source>
        <dbReference type="SAM" id="SignalP"/>
    </source>
</evidence>
<reference evidence="6" key="2">
    <citation type="journal article" date="2012" name="Analyst">
        <title>Analysis of protein expression in developmental toxicity induced by MeHg in zebrafish.</title>
        <authorList>
            <person name="Cuello S."/>
            <person name="Ximenez-Embun P."/>
            <person name="Ruppen I."/>
            <person name="Schonthaler H.B."/>
            <person name="Ashman K."/>
            <person name="Madrid Y."/>
            <person name="Luque-Garcia J.L."/>
            <person name="Camara C."/>
        </authorList>
    </citation>
    <scope>NUCLEOTIDE SEQUENCE</scope>
    <source>
        <strain evidence="6">Tuebingen</strain>
    </source>
</reference>
<dbReference type="CTD" id="334036"/>
<proteinExistence type="evidence at protein level"/>
<evidence type="ECO:0000313" key="5">
    <source>
        <dbReference type="Proteomes" id="UP000000437"/>
    </source>
</evidence>
<dbReference type="Pfam" id="PF26562">
    <property type="entry name" value="Ig-like"/>
    <property type="match status" value="1"/>
</dbReference>
<evidence type="ECO:0000256" key="2">
    <source>
        <dbReference type="ARBA" id="ARBA00023180"/>
    </source>
</evidence>
<dbReference type="InterPro" id="IPR055355">
    <property type="entry name" value="ZP-C"/>
</dbReference>
<dbReference type="InterPro" id="IPR058876">
    <property type="entry name" value="Ig-like_ZP"/>
</dbReference>
<evidence type="ECO:0000259" key="4">
    <source>
        <dbReference type="PROSITE" id="PS51034"/>
    </source>
</evidence>
<dbReference type="GeneID" id="334036"/>
<evidence type="ECO:0000313" key="7">
    <source>
        <dbReference type="ZFIN" id="ZDB-GENE-030131-5968"/>
    </source>
</evidence>
<dbReference type="InterPro" id="IPR048290">
    <property type="entry name" value="ZP_chr"/>
</dbReference>
<reference evidence="6" key="6">
    <citation type="journal article" date="2018" name="Fish Physiol. Biochem.">
        <title>Bioinformatic analyses of zona pellucida genes in vertebrates and their expression in Nile tilapia.</title>
        <authorList>
            <person name="Wu T."/>
            <person name="Cheng Y."/>
            <person name="Liu Z."/>
            <person name="Tao W."/>
            <person name="Zheng S."/>
            <person name="Wang D."/>
        </authorList>
    </citation>
    <scope>NUCLEOTIDE SEQUENCE</scope>
    <source>
        <strain evidence="6">Tuebingen</strain>
    </source>
</reference>
<dbReference type="PROSITE" id="PS51034">
    <property type="entry name" value="ZP_2"/>
    <property type="match status" value="1"/>
</dbReference>
<dbReference type="Proteomes" id="UP000000437">
    <property type="component" value="Chromosome 20"/>
</dbReference>
<feature type="domain" description="ZP" evidence="4">
    <location>
        <begin position="623"/>
        <end position="894"/>
    </location>
</feature>
<keyword evidence="2" id="KW-0325">Glycoprotein</keyword>
<reference evidence="6" key="7">
    <citation type="journal article" date="2019" name="Sci. Rep.">
        <title>A combined FSTRA-shotgun proteomics approach to identify molecular changes in zebrafish upon chemical exposure.</title>
        <authorList>
            <person name="Ayobahan S.U."/>
            <person name="Eilebrecht E."/>
            <person name="Kotthoff M."/>
            <person name="Baumann L."/>
            <person name="Eilebrecht S."/>
            <person name="Teigeler M."/>
            <person name="Hollert H."/>
            <person name="Kalkhof S."/>
            <person name="Schafers C."/>
        </authorList>
    </citation>
    <scope>NUCLEOTIDE SEQUENCE</scope>
    <source>
        <strain evidence="6">Tuebingen</strain>
    </source>
</reference>
<keyword evidence="5" id="KW-1185">Reference proteome</keyword>
<dbReference type="Gene3D" id="2.60.40.4100">
    <property type="entry name" value="Zona pellucida, ZP-C domain"/>
    <property type="match status" value="1"/>
</dbReference>
<evidence type="ECO:0000313" key="6">
    <source>
        <dbReference type="RefSeq" id="NP_997883.2"/>
    </source>
</evidence>
<feature type="signal peptide" evidence="3 6">
    <location>
        <begin position="1"/>
        <end position="19"/>
    </location>
</feature>
<name>A0A8M1PLH2_DANRE</name>
<evidence type="ECO:0000256" key="1">
    <source>
        <dbReference type="ARBA" id="ARBA00023157"/>
    </source>
</evidence>
<dbReference type="ZFIN" id="ZDB-GENE-030131-5968">
    <property type="gene designation" value="zpax1"/>
</dbReference>
<dbReference type="RefSeq" id="NP_997883.2">
    <property type="nucleotide sequence ID" value="NM_212718.2"/>
</dbReference>